<accession>A0ABU8V9U5</accession>
<keyword evidence="4" id="KW-0804">Transcription</keyword>
<dbReference type="SMART" id="SM00342">
    <property type="entry name" value="HTH_ARAC"/>
    <property type="match status" value="1"/>
</dbReference>
<keyword evidence="1" id="KW-0805">Transcription regulation</keyword>
<dbReference type="PANTHER" id="PTHR43280">
    <property type="entry name" value="ARAC-FAMILY TRANSCRIPTIONAL REGULATOR"/>
    <property type="match status" value="1"/>
</dbReference>
<dbReference type="PANTHER" id="PTHR43280:SF32">
    <property type="entry name" value="TRANSCRIPTIONAL REGULATORY PROTEIN"/>
    <property type="match status" value="1"/>
</dbReference>
<evidence type="ECO:0000256" key="1">
    <source>
        <dbReference type="ARBA" id="ARBA00023015"/>
    </source>
</evidence>
<dbReference type="InterPro" id="IPR020449">
    <property type="entry name" value="Tscrpt_reg_AraC-type_HTH"/>
</dbReference>
<dbReference type="InterPro" id="IPR003313">
    <property type="entry name" value="AraC-bd"/>
</dbReference>
<dbReference type="SUPFAM" id="SSF51215">
    <property type="entry name" value="Regulatory protein AraC"/>
    <property type="match status" value="1"/>
</dbReference>
<reference evidence="6 7" key="1">
    <citation type="submission" date="2024-03" db="EMBL/GenBank/DDBJ databases">
        <title>Novel species of the genus Variovorax.</title>
        <authorList>
            <person name="Liu Q."/>
            <person name="Xin Y.-H."/>
        </authorList>
    </citation>
    <scope>NUCLEOTIDE SEQUENCE [LARGE SCALE GENOMIC DNA]</scope>
    <source>
        <strain evidence="6 7">KACC 18899</strain>
    </source>
</reference>
<evidence type="ECO:0000313" key="7">
    <source>
        <dbReference type="Proteomes" id="UP001365846"/>
    </source>
</evidence>
<dbReference type="PROSITE" id="PS01124">
    <property type="entry name" value="HTH_ARAC_FAMILY_2"/>
    <property type="match status" value="1"/>
</dbReference>
<dbReference type="Gene3D" id="1.10.10.60">
    <property type="entry name" value="Homeodomain-like"/>
    <property type="match status" value="1"/>
</dbReference>
<proteinExistence type="predicted"/>
<evidence type="ECO:0000313" key="6">
    <source>
        <dbReference type="EMBL" id="MEJ8810429.1"/>
    </source>
</evidence>
<evidence type="ECO:0000259" key="5">
    <source>
        <dbReference type="PROSITE" id="PS01124"/>
    </source>
</evidence>
<dbReference type="Proteomes" id="UP001365846">
    <property type="component" value="Unassembled WGS sequence"/>
</dbReference>
<evidence type="ECO:0000256" key="4">
    <source>
        <dbReference type="ARBA" id="ARBA00023163"/>
    </source>
</evidence>
<dbReference type="InterPro" id="IPR014710">
    <property type="entry name" value="RmlC-like_jellyroll"/>
</dbReference>
<protein>
    <submittedName>
        <fullName evidence="6">Helix-turn-helix domain-containing protein</fullName>
    </submittedName>
</protein>
<evidence type="ECO:0000256" key="2">
    <source>
        <dbReference type="ARBA" id="ARBA00023125"/>
    </source>
</evidence>
<dbReference type="SUPFAM" id="SSF46689">
    <property type="entry name" value="Homeodomain-like"/>
    <property type="match status" value="1"/>
</dbReference>
<keyword evidence="3" id="KW-0010">Activator</keyword>
<dbReference type="EMBL" id="JBBKZU010000002">
    <property type="protein sequence ID" value="MEJ8810429.1"/>
    <property type="molecule type" value="Genomic_DNA"/>
</dbReference>
<sequence>MKPAAAHLLLVPFREVRHEQPDDCLHYEPVAVRGQEMDWTIPAHRHEGLHQIQFLERGHISGTVDGRAVDAQAPAILLIAPGSVHGFRHTRDTMGHQVTLPSATLQQLLSGTRLADTGLAGSFVLTGLAEEARGDCATLFEKLAHEFQGHGTGRVPALLALATLLAVLLLRLHGEHVQKTQLPGARDALVQRYLVLAEKHFREHRGLPFYAETLGVTPDHLSRTCRNVTRQSALQLLHERLMLEARRLLAYTPMSVLEVAASIGYQDPAYFSKFFTRAMGCSPSQYRMQAAQGVKAPR</sequence>
<feature type="domain" description="HTH araC/xylS-type" evidence="5">
    <location>
        <begin position="191"/>
        <end position="289"/>
    </location>
</feature>
<evidence type="ECO:0000256" key="3">
    <source>
        <dbReference type="ARBA" id="ARBA00023159"/>
    </source>
</evidence>
<dbReference type="Pfam" id="PF12833">
    <property type="entry name" value="HTH_18"/>
    <property type="match status" value="1"/>
</dbReference>
<dbReference type="Pfam" id="PF02311">
    <property type="entry name" value="AraC_binding"/>
    <property type="match status" value="1"/>
</dbReference>
<keyword evidence="2" id="KW-0238">DNA-binding</keyword>
<dbReference type="RefSeq" id="WP_340355752.1">
    <property type="nucleotide sequence ID" value="NZ_JBBKZU010000002.1"/>
</dbReference>
<dbReference type="Gene3D" id="2.60.120.10">
    <property type="entry name" value="Jelly Rolls"/>
    <property type="match status" value="1"/>
</dbReference>
<dbReference type="InterPro" id="IPR037923">
    <property type="entry name" value="HTH-like"/>
</dbReference>
<gene>
    <name evidence="6" type="ORF">WKW77_05070</name>
</gene>
<name>A0ABU8V9U5_9BURK</name>
<dbReference type="InterPro" id="IPR018060">
    <property type="entry name" value="HTH_AraC"/>
</dbReference>
<keyword evidence="7" id="KW-1185">Reference proteome</keyword>
<dbReference type="PRINTS" id="PR00032">
    <property type="entry name" value="HTHARAC"/>
</dbReference>
<organism evidence="6 7">
    <name type="scientific">Variovorax ureilyticus</name>
    <dbReference type="NCBI Taxonomy" id="1836198"/>
    <lineage>
        <taxon>Bacteria</taxon>
        <taxon>Pseudomonadati</taxon>
        <taxon>Pseudomonadota</taxon>
        <taxon>Betaproteobacteria</taxon>
        <taxon>Burkholderiales</taxon>
        <taxon>Comamonadaceae</taxon>
        <taxon>Variovorax</taxon>
    </lineage>
</organism>
<comment type="caution">
    <text evidence="6">The sequence shown here is derived from an EMBL/GenBank/DDBJ whole genome shotgun (WGS) entry which is preliminary data.</text>
</comment>
<dbReference type="InterPro" id="IPR009057">
    <property type="entry name" value="Homeodomain-like_sf"/>
</dbReference>